<evidence type="ECO:0000313" key="1">
    <source>
        <dbReference type="EMBL" id="ETW03972.1"/>
    </source>
</evidence>
<dbReference type="EMBL" id="KI913958">
    <property type="protein sequence ID" value="ETW03972.1"/>
    <property type="molecule type" value="Genomic_DNA"/>
</dbReference>
<dbReference type="GeneID" id="20081431"/>
<organism evidence="1">
    <name type="scientific">Aphanomyces invadans</name>
    <dbReference type="NCBI Taxonomy" id="157072"/>
    <lineage>
        <taxon>Eukaryota</taxon>
        <taxon>Sar</taxon>
        <taxon>Stramenopiles</taxon>
        <taxon>Oomycota</taxon>
        <taxon>Saprolegniomycetes</taxon>
        <taxon>Saprolegniales</taxon>
        <taxon>Verrucalvaceae</taxon>
        <taxon>Aphanomyces</taxon>
    </lineage>
</organism>
<dbReference type="AlphaFoldDB" id="A0A024UDM4"/>
<accession>A0A024UDM4</accession>
<dbReference type="VEuPathDB" id="FungiDB:H310_04381"/>
<gene>
    <name evidence="1" type="ORF">H310_04381</name>
</gene>
<dbReference type="RefSeq" id="XP_008866928.1">
    <property type="nucleotide sequence ID" value="XM_008868706.1"/>
</dbReference>
<proteinExistence type="predicted"/>
<sequence length="137" mass="14994">MEVVGGFWAADTGSADDDDNVVVELRMTPRAWIMQSPTSTAPRRARRDPRCTWRPGRCSRSAKLACMWAVSPFLATWSQSCTSLERLRLAGLEHTIENDGGDDCAGGLDRALTDDIPLAKTSIMEGSLPRRQRASVG</sequence>
<name>A0A024UDM4_9STRA</name>
<protein>
    <submittedName>
        <fullName evidence="1">Uncharacterized protein</fullName>
    </submittedName>
</protein>
<reference evidence="1" key="1">
    <citation type="submission" date="2013-12" db="EMBL/GenBank/DDBJ databases">
        <title>The Genome Sequence of Aphanomyces invadans NJM9701.</title>
        <authorList>
            <consortium name="The Broad Institute Genomics Platform"/>
            <person name="Russ C."/>
            <person name="Tyler B."/>
            <person name="van West P."/>
            <person name="Dieguez-Uribeondo J."/>
            <person name="Young S.K."/>
            <person name="Zeng Q."/>
            <person name="Gargeya S."/>
            <person name="Fitzgerald M."/>
            <person name="Abouelleil A."/>
            <person name="Alvarado L."/>
            <person name="Chapman S.B."/>
            <person name="Gainer-Dewar J."/>
            <person name="Goldberg J."/>
            <person name="Griggs A."/>
            <person name="Gujja S."/>
            <person name="Hansen M."/>
            <person name="Howarth C."/>
            <person name="Imamovic A."/>
            <person name="Ireland A."/>
            <person name="Larimer J."/>
            <person name="McCowan C."/>
            <person name="Murphy C."/>
            <person name="Pearson M."/>
            <person name="Poon T.W."/>
            <person name="Priest M."/>
            <person name="Roberts A."/>
            <person name="Saif S."/>
            <person name="Shea T."/>
            <person name="Sykes S."/>
            <person name="Wortman J."/>
            <person name="Nusbaum C."/>
            <person name="Birren B."/>
        </authorList>
    </citation>
    <scope>NUCLEOTIDE SEQUENCE [LARGE SCALE GENOMIC DNA]</scope>
    <source>
        <strain evidence="1">NJM9701</strain>
    </source>
</reference>